<accession>A0ABP9YNV1</accession>
<protein>
    <submittedName>
        <fullName evidence="1">Uncharacterized protein</fullName>
    </submittedName>
</protein>
<evidence type="ECO:0000313" key="2">
    <source>
        <dbReference type="Proteomes" id="UP001473302"/>
    </source>
</evidence>
<keyword evidence="2" id="KW-1185">Reference proteome</keyword>
<comment type="caution">
    <text evidence="1">The sequence shown here is derived from an EMBL/GenBank/DDBJ whole genome shotgun (WGS) entry which is preliminary data.</text>
</comment>
<reference evidence="1 2" key="1">
    <citation type="submission" date="2024-04" db="EMBL/GenBank/DDBJ databases">
        <title>genome sequences of Mucor flavus KT1a and Helicostylum pulchrum KT1b strains isolated from the surface of a dry-aged beef.</title>
        <authorList>
            <person name="Toyotome T."/>
            <person name="Hosono M."/>
            <person name="Torimaru M."/>
            <person name="Fukuda K."/>
            <person name="Mikami N."/>
        </authorList>
    </citation>
    <scope>NUCLEOTIDE SEQUENCE [LARGE SCALE GENOMIC DNA]</scope>
    <source>
        <strain evidence="1 2">KT1a</strain>
    </source>
</reference>
<dbReference type="Proteomes" id="UP001473302">
    <property type="component" value="Unassembled WGS sequence"/>
</dbReference>
<name>A0ABP9YNV1_9FUNG</name>
<sequence length="96" mass="10968">MRTTKLKKANLADLMNKDINNDAYQTTITEELKCIARSITVQIETKEYAPNSEKNELDPNDFQLSHINKTQFTIHLIPLPLTHALPCFKQVAQLVT</sequence>
<gene>
    <name evidence="1" type="ORF">MFLAVUS_001936</name>
</gene>
<evidence type="ECO:0000313" key="1">
    <source>
        <dbReference type="EMBL" id="GAA5808545.1"/>
    </source>
</evidence>
<organism evidence="1 2">
    <name type="scientific">Mucor flavus</name>
    <dbReference type="NCBI Taxonomy" id="439312"/>
    <lineage>
        <taxon>Eukaryota</taxon>
        <taxon>Fungi</taxon>
        <taxon>Fungi incertae sedis</taxon>
        <taxon>Mucoromycota</taxon>
        <taxon>Mucoromycotina</taxon>
        <taxon>Mucoromycetes</taxon>
        <taxon>Mucorales</taxon>
        <taxon>Mucorineae</taxon>
        <taxon>Mucoraceae</taxon>
        <taxon>Mucor</taxon>
    </lineage>
</organism>
<proteinExistence type="predicted"/>
<dbReference type="EMBL" id="BAABUK010000003">
    <property type="protein sequence ID" value="GAA5808545.1"/>
    <property type="molecule type" value="Genomic_DNA"/>
</dbReference>